<dbReference type="GO" id="GO:0003676">
    <property type="term" value="F:nucleic acid binding"/>
    <property type="evidence" value="ECO:0007669"/>
    <property type="project" value="InterPro"/>
</dbReference>
<dbReference type="InterPro" id="IPR036875">
    <property type="entry name" value="Znf_CCHC_sf"/>
</dbReference>
<keyword evidence="1" id="KW-0479">Metal-binding</keyword>
<comment type="caution">
    <text evidence="3">The sequence shown here is derived from an EMBL/GenBank/DDBJ whole genome shotgun (WGS) entry which is preliminary data.</text>
</comment>
<reference evidence="3" key="1">
    <citation type="journal article" date="2023" name="G3 (Bethesda)">
        <title>Whole genome assembly and annotation of the endangered Caribbean coral Acropora cervicornis.</title>
        <authorList>
            <person name="Selwyn J.D."/>
            <person name="Vollmer S.V."/>
        </authorList>
    </citation>
    <scope>NUCLEOTIDE SEQUENCE</scope>
    <source>
        <strain evidence="3">K2</strain>
    </source>
</reference>
<dbReference type="AlphaFoldDB" id="A0AAD9Q5W2"/>
<evidence type="ECO:0000259" key="2">
    <source>
        <dbReference type="PROSITE" id="PS50158"/>
    </source>
</evidence>
<accession>A0AAD9Q5W2</accession>
<dbReference type="Gene3D" id="4.10.60.10">
    <property type="entry name" value="Zinc finger, CCHC-type"/>
    <property type="match status" value="1"/>
</dbReference>
<dbReference type="EMBL" id="JARQWQ010000064">
    <property type="protein sequence ID" value="KAK2555284.1"/>
    <property type="molecule type" value="Genomic_DNA"/>
</dbReference>
<dbReference type="SUPFAM" id="SSF57756">
    <property type="entry name" value="Retrovirus zinc finger-like domains"/>
    <property type="match status" value="1"/>
</dbReference>
<dbReference type="Proteomes" id="UP001249851">
    <property type="component" value="Unassembled WGS sequence"/>
</dbReference>
<feature type="domain" description="CCHC-type" evidence="2">
    <location>
        <begin position="52"/>
        <end position="67"/>
    </location>
</feature>
<dbReference type="PROSITE" id="PS50158">
    <property type="entry name" value="ZF_CCHC"/>
    <property type="match status" value="1"/>
</dbReference>
<dbReference type="PANTHER" id="PTHR47331">
    <property type="entry name" value="PHD-TYPE DOMAIN-CONTAINING PROTEIN"/>
    <property type="match status" value="1"/>
</dbReference>
<dbReference type="InterPro" id="IPR001878">
    <property type="entry name" value="Znf_CCHC"/>
</dbReference>
<evidence type="ECO:0000256" key="1">
    <source>
        <dbReference type="PROSITE-ProRule" id="PRU00047"/>
    </source>
</evidence>
<keyword evidence="4" id="KW-1185">Reference proteome</keyword>
<proteinExistence type="predicted"/>
<sequence>MKSRQPNQTASPSTQLSPCSICMGNHPVAKCIKLSSASLDEKYDIVRSKRLCFRCLKPGHLSRDCQSRSNCRDCNKRHHTLLHGVNPTNQTGQIQSYYSQGRIQEAQNRHPDSVTATANASSVSLTSPGELTTITSSKIVPVFVSHRDYPGKEVKVYALLDDASDTTFLTNQVKEELGVPGVETNLSLSTMHGRRVISVSRTDGLTVERPDRRAKIDLPRAYTKDKIPSRRNQIPTPAIAEIWSHLQRIKEKIPELDKEIDIGLLIGCNCPKAIKP</sequence>
<keyword evidence="1" id="KW-0862">Zinc</keyword>
<dbReference type="GO" id="GO:0008270">
    <property type="term" value="F:zinc ion binding"/>
    <property type="evidence" value="ECO:0007669"/>
    <property type="project" value="UniProtKB-KW"/>
</dbReference>
<protein>
    <recommendedName>
        <fullName evidence="2">CCHC-type domain-containing protein</fullName>
    </recommendedName>
</protein>
<organism evidence="3 4">
    <name type="scientific">Acropora cervicornis</name>
    <name type="common">Staghorn coral</name>
    <dbReference type="NCBI Taxonomy" id="6130"/>
    <lineage>
        <taxon>Eukaryota</taxon>
        <taxon>Metazoa</taxon>
        <taxon>Cnidaria</taxon>
        <taxon>Anthozoa</taxon>
        <taxon>Hexacorallia</taxon>
        <taxon>Scleractinia</taxon>
        <taxon>Astrocoeniina</taxon>
        <taxon>Acroporidae</taxon>
        <taxon>Acropora</taxon>
    </lineage>
</organism>
<dbReference type="Pfam" id="PF00098">
    <property type="entry name" value="zf-CCHC"/>
    <property type="match status" value="1"/>
</dbReference>
<evidence type="ECO:0000313" key="3">
    <source>
        <dbReference type="EMBL" id="KAK2555284.1"/>
    </source>
</evidence>
<keyword evidence="1" id="KW-0863">Zinc-finger</keyword>
<reference evidence="3" key="2">
    <citation type="journal article" date="2023" name="Science">
        <title>Genomic signatures of disease resistance in endangered staghorn corals.</title>
        <authorList>
            <person name="Vollmer S.V."/>
            <person name="Selwyn J.D."/>
            <person name="Despard B.A."/>
            <person name="Roesel C.L."/>
        </authorList>
    </citation>
    <scope>NUCLEOTIDE SEQUENCE</scope>
    <source>
        <strain evidence="3">K2</strain>
    </source>
</reference>
<dbReference type="SMART" id="SM00343">
    <property type="entry name" value="ZnF_C2HC"/>
    <property type="match status" value="1"/>
</dbReference>
<dbReference type="PANTHER" id="PTHR47331:SF5">
    <property type="entry name" value="RIBONUCLEASE H"/>
    <property type="match status" value="1"/>
</dbReference>
<evidence type="ECO:0000313" key="4">
    <source>
        <dbReference type="Proteomes" id="UP001249851"/>
    </source>
</evidence>
<name>A0AAD9Q5W2_ACRCE</name>
<gene>
    <name evidence="3" type="ORF">P5673_023269</name>
</gene>